<dbReference type="InterPro" id="IPR015421">
    <property type="entry name" value="PyrdxlP-dep_Trfase_major"/>
</dbReference>
<accession>A0A1G8FJK4</accession>
<feature type="domain" description="Aminotransferase class V" evidence="2">
    <location>
        <begin position="49"/>
        <end position="376"/>
    </location>
</feature>
<keyword evidence="3" id="KW-0456">Lyase</keyword>
<dbReference type="InterPro" id="IPR015424">
    <property type="entry name" value="PyrdxlP-dep_Trfase"/>
</dbReference>
<protein>
    <submittedName>
        <fullName evidence="3">Selenocysteine lyase/Cysteine desulfurase</fullName>
    </submittedName>
</protein>
<dbReference type="SUPFAM" id="SSF53383">
    <property type="entry name" value="PLP-dependent transferases"/>
    <property type="match status" value="1"/>
</dbReference>
<dbReference type="Proteomes" id="UP000182894">
    <property type="component" value="Unassembled WGS sequence"/>
</dbReference>
<dbReference type="Gene3D" id="3.90.1150.10">
    <property type="entry name" value="Aspartate Aminotransferase, domain 1"/>
    <property type="match status" value="1"/>
</dbReference>
<dbReference type="InterPro" id="IPR015422">
    <property type="entry name" value="PyrdxlP-dep_Trfase_small"/>
</dbReference>
<dbReference type="PANTHER" id="PTHR43092">
    <property type="entry name" value="L-CYSTEINE DESULFHYDRASE"/>
    <property type="match status" value="1"/>
</dbReference>
<gene>
    <name evidence="3" type="ORF">SAMN05216605_108227</name>
</gene>
<dbReference type="STRING" id="89065.SAMN05216605_108227"/>
<dbReference type="GO" id="GO:0016829">
    <property type="term" value="F:lyase activity"/>
    <property type="evidence" value="ECO:0007669"/>
    <property type="project" value="UniProtKB-KW"/>
</dbReference>
<evidence type="ECO:0000313" key="4">
    <source>
        <dbReference type="Proteomes" id="UP000182894"/>
    </source>
</evidence>
<evidence type="ECO:0000256" key="1">
    <source>
        <dbReference type="ARBA" id="ARBA00022898"/>
    </source>
</evidence>
<name>A0A1G8FJK4_9PSED</name>
<organism evidence="3 4">
    <name type="scientific">Pseudomonas abietaniphila</name>
    <dbReference type="NCBI Taxonomy" id="89065"/>
    <lineage>
        <taxon>Bacteria</taxon>
        <taxon>Pseudomonadati</taxon>
        <taxon>Pseudomonadota</taxon>
        <taxon>Gammaproteobacteria</taxon>
        <taxon>Pseudomonadales</taxon>
        <taxon>Pseudomonadaceae</taxon>
        <taxon>Pseudomonas</taxon>
    </lineage>
</organism>
<keyword evidence="1" id="KW-0663">Pyridoxal phosphate</keyword>
<sequence>MNSVQPAGMESALERARDESFWRDVARQYDVEPGPINFEHGYFGRMTREVLKTYEEHLAYVNRSNSVYVRQRFDTQDSELIRADLATLIGVPTEEIALTRCASESLQSLIRNYNGLKPGDQVLISDLDYNSVQTAMRWLEKTRGVEVIEITHAHPASYESLLRTYRDAFAAYPRIKLMALTHVTHRTGLVMPVEAIAHAATEHGIDVMLDGAHALGQLDFNLAELGVAFAGFNLQKWMGAPLSLGFIHVRKERLSAIDPDMGDRRYPVDDILGLAPYGTPNIPALMTLTKVLEEHRALGGSAVKGARLAYLRDLWVREARTMQGIEVLTPDDPRLYCGITSFRFTHHHDQPLMTQRLLDEHGIFAVARQGSACGPCIRITPGFITSADDVAHLTKALRALA</sequence>
<proteinExistence type="predicted"/>
<dbReference type="InterPro" id="IPR000192">
    <property type="entry name" value="Aminotrans_V_dom"/>
</dbReference>
<reference evidence="4" key="1">
    <citation type="submission" date="2016-10" db="EMBL/GenBank/DDBJ databases">
        <authorList>
            <person name="Varghese N."/>
            <person name="Submissions S."/>
        </authorList>
    </citation>
    <scope>NUCLEOTIDE SEQUENCE [LARGE SCALE GENOMIC DNA]</scope>
    <source>
        <strain evidence="4">ATCC 700689</strain>
    </source>
</reference>
<dbReference type="Pfam" id="PF00266">
    <property type="entry name" value="Aminotran_5"/>
    <property type="match status" value="1"/>
</dbReference>
<dbReference type="EMBL" id="FNCO01000008">
    <property type="protein sequence ID" value="SDH82332.1"/>
    <property type="molecule type" value="Genomic_DNA"/>
</dbReference>
<dbReference type="AlphaFoldDB" id="A0A1G8FJK4"/>
<keyword evidence="4" id="KW-1185">Reference proteome</keyword>
<dbReference type="Gene3D" id="3.40.640.10">
    <property type="entry name" value="Type I PLP-dependent aspartate aminotransferase-like (Major domain)"/>
    <property type="match status" value="1"/>
</dbReference>
<evidence type="ECO:0000313" key="3">
    <source>
        <dbReference type="EMBL" id="SDH82332.1"/>
    </source>
</evidence>
<dbReference type="PANTHER" id="PTHR43092:SF6">
    <property type="entry name" value="BLR1280 PROTEIN"/>
    <property type="match status" value="1"/>
</dbReference>
<evidence type="ECO:0000259" key="2">
    <source>
        <dbReference type="Pfam" id="PF00266"/>
    </source>
</evidence>